<dbReference type="Proteomes" id="UP000614996">
    <property type="component" value="Unassembled WGS sequence"/>
</dbReference>
<feature type="region of interest" description="Disordered" evidence="4">
    <location>
        <begin position="502"/>
        <end position="521"/>
    </location>
</feature>
<dbReference type="InterPro" id="IPR001242">
    <property type="entry name" value="Condensation_dom"/>
</dbReference>
<dbReference type="InterPro" id="IPR045851">
    <property type="entry name" value="AMP-bd_C_sf"/>
</dbReference>
<dbReference type="FunFam" id="1.10.1200.10:FF:000005">
    <property type="entry name" value="Nonribosomal peptide synthetase 1"/>
    <property type="match status" value="1"/>
</dbReference>
<dbReference type="InterPro" id="IPR010071">
    <property type="entry name" value="AA_adenyl_dom"/>
</dbReference>
<dbReference type="InterPro" id="IPR006162">
    <property type="entry name" value="Ppantetheine_attach_site"/>
</dbReference>
<evidence type="ECO:0000259" key="5">
    <source>
        <dbReference type="PROSITE" id="PS50075"/>
    </source>
</evidence>
<keyword evidence="3" id="KW-0597">Phosphoprotein</keyword>
<dbReference type="Gene3D" id="3.30.300.30">
    <property type="match status" value="1"/>
</dbReference>
<dbReference type="Gene3D" id="3.40.50.12780">
    <property type="entry name" value="N-terminal domain of ligase-like"/>
    <property type="match status" value="1"/>
</dbReference>
<dbReference type="SUPFAM" id="SSF56801">
    <property type="entry name" value="Acetyl-CoA synthetase-like"/>
    <property type="match status" value="1"/>
</dbReference>
<gene>
    <name evidence="6" type="ORF">NUM_03690</name>
</gene>
<dbReference type="FunFam" id="2.30.38.10:FF:000001">
    <property type="entry name" value="Non-ribosomal peptide synthetase PvdI"/>
    <property type="match status" value="1"/>
</dbReference>
<dbReference type="InterPro" id="IPR020845">
    <property type="entry name" value="AMP-binding_CS"/>
</dbReference>
<dbReference type="Pfam" id="PF00550">
    <property type="entry name" value="PP-binding"/>
    <property type="match status" value="1"/>
</dbReference>
<dbReference type="GO" id="GO:0031177">
    <property type="term" value="F:phosphopantetheine binding"/>
    <property type="evidence" value="ECO:0007669"/>
    <property type="project" value="InterPro"/>
</dbReference>
<dbReference type="GO" id="GO:0003824">
    <property type="term" value="F:catalytic activity"/>
    <property type="evidence" value="ECO:0007669"/>
    <property type="project" value="InterPro"/>
</dbReference>
<dbReference type="Gene3D" id="3.30.559.30">
    <property type="entry name" value="Nonribosomal peptide synthetase, condensation domain"/>
    <property type="match status" value="2"/>
</dbReference>
<feature type="region of interest" description="Disordered" evidence="4">
    <location>
        <begin position="1254"/>
        <end position="1297"/>
    </location>
</feature>
<feature type="compositionally biased region" description="Low complexity" evidence="4">
    <location>
        <begin position="1283"/>
        <end position="1292"/>
    </location>
</feature>
<feature type="region of interest" description="Disordered" evidence="4">
    <location>
        <begin position="1090"/>
        <end position="1115"/>
    </location>
</feature>
<dbReference type="SUPFAM" id="SSF47336">
    <property type="entry name" value="ACP-like"/>
    <property type="match status" value="1"/>
</dbReference>
<evidence type="ECO:0000313" key="6">
    <source>
        <dbReference type="EMBL" id="GIL25114.1"/>
    </source>
</evidence>
<evidence type="ECO:0000256" key="3">
    <source>
        <dbReference type="ARBA" id="ARBA00022553"/>
    </source>
</evidence>
<dbReference type="NCBIfam" id="TIGR01733">
    <property type="entry name" value="AA-adenyl-dom"/>
    <property type="match status" value="1"/>
</dbReference>
<dbReference type="Pfam" id="PF00501">
    <property type="entry name" value="AMP-binding"/>
    <property type="match status" value="1"/>
</dbReference>
<dbReference type="SUPFAM" id="SSF52777">
    <property type="entry name" value="CoA-dependent acyltransferases"/>
    <property type="match status" value="4"/>
</dbReference>
<dbReference type="GO" id="GO:0043041">
    <property type="term" value="P:amino acid activation for nonribosomal peptide biosynthetic process"/>
    <property type="evidence" value="ECO:0007669"/>
    <property type="project" value="TreeGrafter"/>
</dbReference>
<dbReference type="InterPro" id="IPR000873">
    <property type="entry name" value="AMP-dep_synth/lig_dom"/>
</dbReference>
<dbReference type="InterPro" id="IPR009081">
    <property type="entry name" value="PP-bd_ACP"/>
</dbReference>
<dbReference type="PANTHER" id="PTHR45527:SF1">
    <property type="entry name" value="FATTY ACID SYNTHASE"/>
    <property type="match status" value="1"/>
</dbReference>
<proteinExistence type="predicted"/>
<dbReference type="Gene3D" id="3.30.559.10">
    <property type="entry name" value="Chloramphenicol acetyltransferase-like domain"/>
    <property type="match status" value="2"/>
</dbReference>
<keyword evidence="7" id="KW-1185">Reference proteome</keyword>
<keyword evidence="2" id="KW-0596">Phosphopantetheine</keyword>
<dbReference type="PROSITE" id="PS50075">
    <property type="entry name" value="CARRIER"/>
    <property type="match status" value="1"/>
</dbReference>
<feature type="domain" description="Carrier" evidence="5">
    <location>
        <begin position="1111"/>
        <end position="1185"/>
    </location>
</feature>
<feature type="region of interest" description="Disordered" evidence="4">
    <location>
        <begin position="661"/>
        <end position="700"/>
    </location>
</feature>
<comment type="caution">
    <text evidence="6">The sequence shown here is derived from an EMBL/GenBank/DDBJ whole genome shotgun (WGS) entry which is preliminary data.</text>
</comment>
<evidence type="ECO:0000256" key="4">
    <source>
        <dbReference type="SAM" id="MobiDB-lite"/>
    </source>
</evidence>
<dbReference type="Gene3D" id="1.10.1200.10">
    <property type="entry name" value="ACP-like"/>
    <property type="match status" value="1"/>
</dbReference>
<protein>
    <recommendedName>
        <fullName evidence="5">Carrier domain-containing protein</fullName>
    </recommendedName>
</protein>
<name>A0A8J4A7I1_9ACTN</name>
<dbReference type="Pfam" id="PF00668">
    <property type="entry name" value="Condensation"/>
    <property type="match status" value="2"/>
</dbReference>
<dbReference type="InterPro" id="IPR036736">
    <property type="entry name" value="ACP-like_sf"/>
</dbReference>
<feature type="compositionally biased region" description="Low complexity" evidence="4">
    <location>
        <begin position="1099"/>
        <end position="1115"/>
    </location>
</feature>
<dbReference type="GO" id="GO:0005737">
    <property type="term" value="C:cytoplasm"/>
    <property type="evidence" value="ECO:0007669"/>
    <property type="project" value="TreeGrafter"/>
</dbReference>
<dbReference type="PROSITE" id="PS00455">
    <property type="entry name" value="AMP_BINDING"/>
    <property type="match status" value="1"/>
</dbReference>
<reference evidence="7" key="1">
    <citation type="journal article" date="2021" name="Int. J. Syst. Evol. Microbiol.">
        <title>Actinocatenispora comari sp. nov., an endophytic actinomycete isolated from aerial parts of Comarum salesowianum.</title>
        <authorList>
            <person name="Oyunbileg N."/>
            <person name="Iizaka Y."/>
            <person name="Hamada M."/>
            <person name="Davaapurev B.O."/>
            <person name="Fukumoto A."/>
            <person name="Tsetseg B."/>
            <person name="Kato F."/>
            <person name="Tamura T."/>
            <person name="Batkhuu J."/>
            <person name="Anzai Y."/>
        </authorList>
    </citation>
    <scope>NUCLEOTIDE SEQUENCE [LARGE SCALE GENOMIC DNA]</scope>
    <source>
        <strain evidence="7">NUM-2625</strain>
    </source>
</reference>
<feature type="compositionally biased region" description="Low complexity" evidence="4">
    <location>
        <begin position="661"/>
        <end position="694"/>
    </location>
</feature>
<dbReference type="InterPro" id="IPR023213">
    <property type="entry name" value="CAT-like_dom_sf"/>
</dbReference>
<evidence type="ECO:0000256" key="2">
    <source>
        <dbReference type="ARBA" id="ARBA00022450"/>
    </source>
</evidence>
<evidence type="ECO:0000313" key="7">
    <source>
        <dbReference type="Proteomes" id="UP000614996"/>
    </source>
</evidence>
<accession>A0A8J4A7I1</accession>
<feature type="region of interest" description="Disordered" evidence="4">
    <location>
        <begin position="1"/>
        <end position="29"/>
    </location>
</feature>
<evidence type="ECO:0000256" key="1">
    <source>
        <dbReference type="ARBA" id="ARBA00001957"/>
    </source>
</evidence>
<dbReference type="PROSITE" id="PS00012">
    <property type="entry name" value="PHOSPHOPANTETHEINE"/>
    <property type="match status" value="1"/>
</dbReference>
<dbReference type="InterPro" id="IPR020806">
    <property type="entry name" value="PKS_PP-bd"/>
</dbReference>
<comment type="cofactor">
    <cofactor evidence="1">
        <name>pantetheine 4'-phosphate</name>
        <dbReference type="ChEBI" id="CHEBI:47942"/>
    </cofactor>
</comment>
<organism evidence="6 7">
    <name type="scientific">Actinocatenispora comari</name>
    <dbReference type="NCBI Taxonomy" id="2807577"/>
    <lineage>
        <taxon>Bacteria</taxon>
        <taxon>Bacillati</taxon>
        <taxon>Actinomycetota</taxon>
        <taxon>Actinomycetes</taxon>
        <taxon>Micromonosporales</taxon>
        <taxon>Micromonosporaceae</taxon>
        <taxon>Actinocatenispora</taxon>
    </lineage>
</organism>
<dbReference type="InterPro" id="IPR042099">
    <property type="entry name" value="ANL_N_sf"/>
</dbReference>
<feature type="compositionally biased region" description="Low complexity" evidence="4">
    <location>
        <begin position="16"/>
        <end position="29"/>
    </location>
</feature>
<dbReference type="SMART" id="SM00823">
    <property type="entry name" value="PKS_PP"/>
    <property type="match status" value="1"/>
</dbReference>
<dbReference type="GO" id="GO:0008610">
    <property type="term" value="P:lipid biosynthetic process"/>
    <property type="evidence" value="ECO:0007669"/>
    <property type="project" value="UniProtKB-ARBA"/>
</dbReference>
<dbReference type="RefSeq" id="WP_207122757.1">
    <property type="nucleotide sequence ID" value="NZ_BOPO01000004.1"/>
</dbReference>
<dbReference type="PANTHER" id="PTHR45527">
    <property type="entry name" value="NONRIBOSOMAL PEPTIDE SYNTHETASE"/>
    <property type="match status" value="1"/>
</dbReference>
<sequence>MTAARPAPTPDRRESPPAASRRSGSAADRFAALDGTRRVELLRKLVAAQRISDIPAVVPPRDPAEPVRLSPAQRDLWVFETLYPDAAALNLCCAYHFDEPVEPAHLVEALTTVCTQHDVLRMRIAGADEDPRVEFAPPDPFPLERVELGGVALDEELARFSRTRFDLRRQAPIRGRLITVDERRSTLVLALHHIATDWWSFDVLHTEFTAAYRAIRDGAPVPHQRPRLQYADFAGWQGELERAGVFDAQLDHWHRYLADPPPPLTVGGIDAPDASFDIEQVAFTLDATVAAAVRAFARRHDATVYAVLMTAFAVLAHRLSGAPDLVLGTPSANRSARGLARTVGYVMNAVPTRWRIGEQDTFARLLAAFTAEFPALLAHADVPVGRIVTALDPARVPGRSPLFRWVFMHLPKQASVEALRSIADPRRVHTGGEHDLVGILRDTDDGIAGTFEIRTDVYPPAVVREWTESFGVLLDALLAAPDAPVDGLEWSSPRQRRWLTDAGTGRAAPTRPSGVAATTGAGETAAVPVPAGPAAPAAATLVDLVRRYAAETPAAVAVEDATRRLTYRQLIDRVDRLAVRLVAAGAGPERLVALALGRSLDAVVALLAVHRAGAAYLPIEPDHPADRIRYLLADAIPTLLVTDAATAAELPATDVPRLLLDPAADDPAGTAADDPAAAAGDGLADPGCGEPVEATGGGAAGAADGGPVAGDAAWVMYTSGTTGWPKGVVVSHAGIAALADGLVRSFGTGPASRVLALGSPAFDISVGELCLAFGAGATLVVPPPGPLVAADLAAVLAERRISTVLLPPTILSGVPVTELPELRTIGLGADRCPAGLVAAWSATGRRILDAYGPTEATVGATISDPLPADDEAPPIGRPVTGMHAHVLDRALRPVPVGVLGELYLAGPGLARGYLGRPGATAERFVADPYRPGERMYRTGDLVRWRADGQLDFVGRADDQVKIRGVRVEPAEIEAVLARHPDVARALVVLRADRPGDRRLVAYLVGRDADPNAARAAGPDAAGADAVSDVRPDAARGAGPDADRAVGLGAGPDAGVGIDVAAVRAHALAVLPAQLVPAALVPLRALPVGPNGKLDRDALPAPDTAPRPTGRAPAGPTEQTLCELFAEVLGVPAVGVADGFFALGGDSIMAIQLAGRARAAGLELSPRDVFTAGTPEALALLARPAEPARAVPDPGVGTAPPTPVMRWWRDHTDDATAFTMSALLPVPPGTGAARLAAALRTLRARHGALRLRLADDTLTVPPPAAETPPGSVEPVPAEPARTLPSDPASSPSPLGRVAGPDDAVLRRVDVAGWDADRIRHLAVETAAATRIDPAAGDPLRAVWYDGGPAGGQLLLTVHHLAVDGVSWRILAAEWATLLAGGTEPPAPPVSFRTWARALAATDAGPELPYWTANQATSDAALLTPAAAAPAEASARRATLHTEVPASWLPRVLAGFRCGADDVLLTALLAAAVRWRGSGTALVVDREGHGRDELAGLDASGTVGWFTTQYPVRLAAADAGDAYWADDTAPGRILKQVKEDLRAVPAGGRGYGLLRYPASGAPRLGGPVPDVRFNHLGRFGTAAVDLLDAGGVPLTHPVEIDVATDDERILATWSYDPGRVGESRIRALADLWAAALARLSTQDGGATASDFPLVALDQRQVEALELDLTDELDPGDEADQRWPG</sequence>
<dbReference type="GO" id="GO:0044550">
    <property type="term" value="P:secondary metabolite biosynthetic process"/>
    <property type="evidence" value="ECO:0007669"/>
    <property type="project" value="TreeGrafter"/>
</dbReference>
<dbReference type="EMBL" id="BOPO01000004">
    <property type="protein sequence ID" value="GIL25114.1"/>
    <property type="molecule type" value="Genomic_DNA"/>
</dbReference>